<organism evidence="4 5">
    <name type="scientific">Physcomitrium patens</name>
    <name type="common">Spreading-leaved earth moss</name>
    <name type="synonym">Physcomitrella patens</name>
    <dbReference type="NCBI Taxonomy" id="3218"/>
    <lineage>
        <taxon>Eukaryota</taxon>
        <taxon>Viridiplantae</taxon>
        <taxon>Streptophyta</taxon>
        <taxon>Embryophyta</taxon>
        <taxon>Bryophyta</taxon>
        <taxon>Bryophytina</taxon>
        <taxon>Bryopsida</taxon>
        <taxon>Funariidae</taxon>
        <taxon>Funariales</taxon>
        <taxon>Funariaceae</taxon>
        <taxon>Physcomitrium</taxon>
    </lineage>
</organism>
<evidence type="ECO:0000259" key="3">
    <source>
        <dbReference type="Pfam" id="PF14368"/>
    </source>
</evidence>
<dbReference type="Gramene" id="Pp3c19_19150V3.4">
    <property type="protein sequence ID" value="Pp3c19_19150V3.4"/>
    <property type="gene ID" value="Pp3c19_19150"/>
</dbReference>
<dbReference type="Gene3D" id="1.10.110.10">
    <property type="entry name" value="Plant lipid-transfer and hydrophobic proteins"/>
    <property type="match status" value="1"/>
</dbReference>
<keyword evidence="1" id="KW-0472">Membrane</keyword>
<feature type="signal peptide" evidence="2">
    <location>
        <begin position="1"/>
        <end position="16"/>
    </location>
</feature>
<gene>
    <name evidence="4" type="primary">LOC112295804</name>
</gene>
<feature type="chain" id="PRO_5029840706" description="Bifunctional inhibitor/plant lipid transfer protein/seed storage helical domain-containing protein" evidence="2">
    <location>
        <begin position="17"/>
        <end position="181"/>
    </location>
</feature>
<dbReference type="EnsemblPlants" id="Pp3c19_19150V3.4">
    <property type="protein sequence ID" value="Pp3c19_19150V3.4"/>
    <property type="gene ID" value="Pp3c19_19150"/>
</dbReference>
<accession>A0A7I4BJZ6</accession>
<evidence type="ECO:0000256" key="1">
    <source>
        <dbReference type="SAM" id="Phobius"/>
    </source>
</evidence>
<feature type="domain" description="Bifunctional inhibitor/plant lipid transfer protein/seed storage helical" evidence="3">
    <location>
        <begin position="35"/>
        <end position="118"/>
    </location>
</feature>
<dbReference type="AlphaFoldDB" id="A0A7I4BJZ6"/>
<protein>
    <recommendedName>
        <fullName evidence="3">Bifunctional inhibitor/plant lipid transfer protein/seed storage helical domain-containing protein</fullName>
    </recommendedName>
</protein>
<dbReference type="Pfam" id="PF14368">
    <property type="entry name" value="LTP_2"/>
    <property type="match status" value="1"/>
</dbReference>
<evidence type="ECO:0000313" key="4">
    <source>
        <dbReference type="EnsemblPlants" id="Pp3c19_19150V3.4"/>
    </source>
</evidence>
<keyword evidence="2" id="KW-0732">Signal</keyword>
<dbReference type="EMBL" id="ABEU02000019">
    <property type="status" value="NOT_ANNOTATED_CDS"/>
    <property type="molecule type" value="Genomic_DNA"/>
</dbReference>
<keyword evidence="1" id="KW-0812">Transmembrane</keyword>
<dbReference type="Proteomes" id="UP000006727">
    <property type="component" value="Chromosome 19"/>
</dbReference>
<evidence type="ECO:0000313" key="5">
    <source>
        <dbReference type="Proteomes" id="UP000006727"/>
    </source>
</evidence>
<dbReference type="InterPro" id="IPR036312">
    <property type="entry name" value="Bifun_inhib/LTP/seed_sf"/>
</dbReference>
<evidence type="ECO:0000256" key="2">
    <source>
        <dbReference type="SAM" id="SignalP"/>
    </source>
</evidence>
<sequence length="181" mass="19888">MVFNLTAVTFLFVVDAQAPAATPNYNCTNIITKLTVPEKDPCTNTTAYANLGACSEFMNGTLDTPSSECCSSVDAVWSKSPACFCKVTFFSKFAEPGPERAILRPQLCNLNADLCSICPTYLIEKREHRFKRLNTASVVTVSVIVTLVVVGSIMLVRHIRKKVALKKTESSKTFVPHFNNV</sequence>
<reference evidence="4 5" key="2">
    <citation type="journal article" date="2018" name="Plant J.">
        <title>The Physcomitrella patens chromosome-scale assembly reveals moss genome structure and evolution.</title>
        <authorList>
            <person name="Lang D."/>
            <person name="Ullrich K.K."/>
            <person name="Murat F."/>
            <person name="Fuchs J."/>
            <person name="Jenkins J."/>
            <person name="Haas F.B."/>
            <person name="Piednoel M."/>
            <person name="Gundlach H."/>
            <person name="Van Bel M."/>
            <person name="Meyberg R."/>
            <person name="Vives C."/>
            <person name="Morata J."/>
            <person name="Symeonidi A."/>
            <person name="Hiss M."/>
            <person name="Muchero W."/>
            <person name="Kamisugi Y."/>
            <person name="Saleh O."/>
            <person name="Blanc G."/>
            <person name="Decker E.L."/>
            <person name="van Gessel N."/>
            <person name="Grimwood J."/>
            <person name="Hayes R.D."/>
            <person name="Graham S.W."/>
            <person name="Gunter L.E."/>
            <person name="McDaniel S.F."/>
            <person name="Hoernstein S.N.W."/>
            <person name="Larsson A."/>
            <person name="Li F.W."/>
            <person name="Perroud P.F."/>
            <person name="Phillips J."/>
            <person name="Ranjan P."/>
            <person name="Rokshar D.S."/>
            <person name="Rothfels C.J."/>
            <person name="Schneider L."/>
            <person name="Shu S."/>
            <person name="Stevenson D.W."/>
            <person name="Thummler F."/>
            <person name="Tillich M."/>
            <person name="Villarreal Aguilar J.C."/>
            <person name="Widiez T."/>
            <person name="Wong G.K."/>
            <person name="Wymore A."/>
            <person name="Zhang Y."/>
            <person name="Zimmer A.D."/>
            <person name="Quatrano R.S."/>
            <person name="Mayer K.F.X."/>
            <person name="Goodstein D."/>
            <person name="Casacuberta J.M."/>
            <person name="Vandepoele K."/>
            <person name="Reski R."/>
            <person name="Cuming A.C."/>
            <person name="Tuskan G.A."/>
            <person name="Maumus F."/>
            <person name="Salse J."/>
            <person name="Schmutz J."/>
            <person name="Rensing S.A."/>
        </authorList>
    </citation>
    <scope>NUCLEOTIDE SEQUENCE [LARGE SCALE GENOMIC DNA]</scope>
    <source>
        <strain evidence="4 5">cv. Gransden 2004</strain>
    </source>
</reference>
<reference evidence="4 5" key="1">
    <citation type="journal article" date="2008" name="Science">
        <title>The Physcomitrella genome reveals evolutionary insights into the conquest of land by plants.</title>
        <authorList>
            <person name="Rensing S."/>
            <person name="Lang D."/>
            <person name="Zimmer A."/>
            <person name="Terry A."/>
            <person name="Salamov A."/>
            <person name="Shapiro H."/>
            <person name="Nishiyama T."/>
            <person name="Perroud P.-F."/>
            <person name="Lindquist E."/>
            <person name="Kamisugi Y."/>
            <person name="Tanahashi T."/>
            <person name="Sakakibara K."/>
            <person name="Fujita T."/>
            <person name="Oishi K."/>
            <person name="Shin-I T."/>
            <person name="Kuroki Y."/>
            <person name="Toyoda A."/>
            <person name="Suzuki Y."/>
            <person name="Hashimoto A."/>
            <person name="Yamaguchi K."/>
            <person name="Sugano A."/>
            <person name="Kohara Y."/>
            <person name="Fujiyama A."/>
            <person name="Anterola A."/>
            <person name="Aoki S."/>
            <person name="Ashton N."/>
            <person name="Barbazuk W.B."/>
            <person name="Barker E."/>
            <person name="Bennetzen J."/>
            <person name="Bezanilla M."/>
            <person name="Blankenship R."/>
            <person name="Cho S.H."/>
            <person name="Dutcher S."/>
            <person name="Estelle M."/>
            <person name="Fawcett J.A."/>
            <person name="Gundlach H."/>
            <person name="Hanada K."/>
            <person name="Heyl A."/>
            <person name="Hicks K.A."/>
            <person name="Hugh J."/>
            <person name="Lohr M."/>
            <person name="Mayer K."/>
            <person name="Melkozernov A."/>
            <person name="Murata T."/>
            <person name="Nelson D."/>
            <person name="Pils B."/>
            <person name="Prigge M."/>
            <person name="Reiss B."/>
            <person name="Renner T."/>
            <person name="Rombauts S."/>
            <person name="Rushton P."/>
            <person name="Sanderfoot A."/>
            <person name="Schween G."/>
            <person name="Shiu S.-H."/>
            <person name="Stueber K."/>
            <person name="Theodoulou F.L."/>
            <person name="Tu H."/>
            <person name="Van de Peer Y."/>
            <person name="Verrier P.J."/>
            <person name="Waters E."/>
            <person name="Wood A."/>
            <person name="Yang L."/>
            <person name="Cove D."/>
            <person name="Cuming A."/>
            <person name="Hasebe M."/>
            <person name="Lucas S."/>
            <person name="Mishler D.B."/>
            <person name="Reski R."/>
            <person name="Grigoriev I."/>
            <person name="Quatrano R.S."/>
            <person name="Boore J.L."/>
        </authorList>
    </citation>
    <scope>NUCLEOTIDE SEQUENCE [LARGE SCALE GENOMIC DNA]</scope>
    <source>
        <strain evidence="4 5">cv. Gransden 2004</strain>
    </source>
</reference>
<name>A0A7I4BJZ6_PHYPA</name>
<keyword evidence="5" id="KW-1185">Reference proteome</keyword>
<dbReference type="InterPro" id="IPR016140">
    <property type="entry name" value="Bifunc_inhib/LTP/seed_store"/>
</dbReference>
<dbReference type="CDD" id="cd00010">
    <property type="entry name" value="AAI_LTSS"/>
    <property type="match status" value="1"/>
</dbReference>
<keyword evidence="1" id="KW-1133">Transmembrane helix</keyword>
<dbReference type="SUPFAM" id="SSF47699">
    <property type="entry name" value="Bifunctional inhibitor/lipid-transfer protein/seed storage 2S albumin"/>
    <property type="match status" value="1"/>
</dbReference>
<proteinExistence type="predicted"/>
<feature type="transmembrane region" description="Helical" evidence="1">
    <location>
        <begin position="136"/>
        <end position="156"/>
    </location>
</feature>
<reference evidence="4" key="3">
    <citation type="submission" date="2020-12" db="UniProtKB">
        <authorList>
            <consortium name="EnsemblPlants"/>
        </authorList>
    </citation>
    <scope>IDENTIFICATION</scope>
</reference>